<reference evidence="1" key="1">
    <citation type="journal article" date="2020" name="Nat. Commun.">
        <title>Large-scale genome sequencing of mycorrhizal fungi provides insights into the early evolution of symbiotic traits.</title>
        <authorList>
            <person name="Miyauchi S."/>
            <person name="Kiss E."/>
            <person name="Kuo A."/>
            <person name="Drula E."/>
            <person name="Kohler A."/>
            <person name="Sanchez-Garcia M."/>
            <person name="Morin E."/>
            <person name="Andreopoulos B."/>
            <person name="Barry K.W."/>
            <person name="Bonito G."/>
            <person name="Buee M."/>
            <person name="Carver A."/>
            <person name="Chen C."/>
            <person name="Cichocki N."/>
            <person name="Clum A."/>
            <person name="Culley D."/>
            <person name="Crous P.W."/>
            <person name="Fauchery L."/>
            <person name="Girlanda M."/>
            <person name="Hayes R.D."/>
            <person name="Keri Z."/>
            <person name="LaButti K."/>
            <person name="Lipzen A."/>
            <person name="Lombard V."/>
            <person name="Magnuson J."/>
            <person name="Maillard F."/>
            <person name="Murat C."/>
            <person name="Nolan M."/>
            <person name="Ohm R.A."/>
            <person name="Pangilinan J."/>
            <person name="Pereira M.F."/>
            <person name="Perotto S."/>
            <person name="Peter M."/>
            <person name="Pfister S."/>
            <person name="Riley R."/>
            <person name="Sitrit Y."/>
            <person name="Stielow J.B."/>
            <person name="Szollosi G."/>
            <person name="Zifcakova L."/>
            <person name="Stursova M."/>
            <person name="Spatafora J.W."/>
            <person name="Tedersoo L."/>
            <person name="Vaario L.M."/>
            <person name="Yamada A."/>
            <person name="Yan M."/>
            <person name="Wang P."/>
            <person name="Xu J."/>
            <person name="Bruns T."/>
            <person name="Baldrian P."/>
            <person name="Vilgalys R."/>
            <person name="Dunand C."/>
            <person name="Henrissat B."/>
            <person name="Grigoriev I.V."/>
            <person name="Hibbett D."/>
            <person name="Nagy L.G."/>
            <person name="Martin F.M."/>
        </authorList>
    </citation>
    <scope>NUCLEOTIDE SEQUENCE</scope>
    <source>
        <strain evidence="1">UP504</strain>
    </source>
</reference>
<name>A0A9P6AKP9_9AGAM</name>
<proteinExistence type="predicted"/>
<keyword evidence="2" id="KW-1185">Reference proteome</keyword>
<accession>A0A9P6AKP9</accession>
<sequence>MRGLYSWDGRNSNCCFLRLCHFHNTVRRPTHSRRVPLIWLAILDPFLVLRECDSPTTSKTSCSPSGIPQNFAWVATPRYCVEAFANLVIALRCRYLI</sequence>
<dbReference type="AlphaFoldDB" id="A0A9P6AKP9"/>
<evidence type="ECO:0000313" key="1">
    <source>
        <dbReference type="EMBL" id="KAF9507619.1"/>
    </source>
</evidence>
<dbReference type="EMBL" id="MU129076">
    <property type="protein sequence ID" value="KAF9507619.1"/>
    <property type="molecule type" value="Genomic_DNA"/>
</dbReference>
<evidence type="ECO:0000313" key="2">
    <source>
        <dbReference type="Proteomes" id="UP000886523"/>
    </source>
</evidence>
<comment type="caution">
    <text evidence="1">The sequence shown here is derived from an EMBL/GenBank/DDBJ whole genome shotgun (WGS) entry which is preliminary data.</text>
</comment>
<gene>
    <name evidence="1" type="ORF">BS47DRAFT_289384</name>
</gene>
<protein>
    <submittedName>
        <fullName evidence="1">Uncharacterized protein</fullName>
    </submittedName>
</protein>
<organism evidence="1 2">
    <name type="scientific">Hydnum rufescens UP504</name>
    <dbReference type="NCBI Taxonomy" id="1448309"/>
    <lineage>
        <taxon>Eukaryota</taxon>
        <taxon>Fungi</taxon>
        <taxon>Dikarya</taxon>
        <taxon>Basidiomycota</taxon>
        <taxon>Agaricomycotina</taxon>
        <taxon>Agaricomycetes</taxon>
        <taxon>Cantharellales</taxon>
        <taxon>Hydnaceae</taxon>
        <taxon>Hydnum</taxon>
    </lineage>
</organism>
<dbReference type="Proteomes" id="UP000886523">
    <property type="component" value="Unassembled WGS sequence"/>
</dbReference>